<dbReference type="CDD" id="cd15798">
    <property type="entry name" value="PMEI-like_3"/>
    <property type="match status" value="1"/>
</dbReference>
<accession>A0A8J5WRE3</accession>
<evidence type="ECO:0000313" key="3">
    <source>
        <dbReference type="EMBL" id="KAG8095378.1"/>
    </source>
</evidence>
<sequence length="225" mass="23220">MQEAAMASARRTSLSFLMVAAAVVASASLADGAAASPKATPQTSPQCFAPPSAVAFLRQRCATTLYRLVCYDALIPYGCTFNTSHVKLARAAADVNAARLRSLSLRTKELVSRGSPGESAGVAAVIRDCASMASSASNHAKETAAELARLDAMRDAAKGSQLRWAMSNAKTWLSAAMTNEATCADGLGFSGAAVSPAAREVIAEVVTAKQYTSIAMSLVNAIPLS</sequence>
<proteinExistence type="predicted"/>
<gene>
    <name evidence="3" type="ORF">GUJ93_ZPchr0012g19386</name>
</gene>
<dbReference type="InterPro" id="IPR006501">
    <property type="entry name" value="Pectinesterase_inhib_dom"/>
</dbReference>
<dbReference type="Proteomes" id="UP000729402">
    <property type="component" value="Unassembled WGS sequence"/>
</dbReference>
<dbReference type="PANTHER" id="PTHR31080">
    <property type="entry name" value="PECTINESTERASE INHIBITOR-LIKE"/>
    <property type="match status" value="1"/>
</dbReference>
<dbReference type="EMBL" id="JAAALK010000080">
    <property type="protein sequence ID" value="KAG8095378.1"/>
    <property type="molecule type" value="Genomic_DNA"/>
</dbReference>
<dbReference type="GO" id="GO:0004857">
    <property type="term" value="F:enzyme inhibitor activity"/>
    <property type="evidence" value="ECO:0007669"/>
    <property type="project" value="InterPro"/>
</dbReference>
<evidence type="ECO:0000259" key="2">
    <source>
        <dbReference type="SMART" id="SM00856"/>
    </source>
</evidence>
<reference evidence="3" key="1">
    <citation type="journal article" date="2021" name="bioRxiv">
        <title>Whole Genome Assembly and Annotation of Northern Wild Rice, Zizania palustris L., Supports a Whole Genome Duplication in the Zizania Genus.</title>
        <authorList>
            <person name="Haas M."/>
            <person name="Kono T."/>
            <person name="Macchietto M."/>
            <person name="Millas R."/>
            <person name="McGilp L."/>
            <person name="Shao M."/>
            <person name="Duquette J."/>
            <person name="Hirsch C.N."/>
            <person name="Kimball J."/>
        </authorList>
    </citation>
    <scope>NUCLEOTIDE SEQUENCE</scope>
    <source>
        <tissue evidence="3">Fresh leaf tissue</tissue>
    </source>
</reference>
<organism evidence="3 4">
    <name type="scientific">Zizania palustris</name>
    <name type="common">Northern wild rice</name>
    <dbReference type="NCBI Taxonomy" id="103762"/>
    <lineage>
        <taxon>Eukaryota</taxon>
        <taxon>Viridiplantae</taxon>
        <taxon>Streptophyta</taxon>
        <taxon>Embryophyta</taxon>
        <taxon>Tracheophyta</taxon>
        <taxon>Spermatophyta</taxon>
        <taxon>Magnoliopsida</taxon>
        <taxon>Liliopsida</taxon>
        <taxon>Poales</taxon>
        <taxon>Poaceae</taxon>
        <taxon>BOP clade</taxon>
        <taxon>Oryzoideae</taxon>
        <taxon>Oryzeae</taxon>
        <taxon>Zizaniinae</taxon>
        <taxon>Zizania</taxon>
    </lineage>
</organism>
<name>A0A8J5WRE3_ZIZPA</name>
<reference evidence="3" key="2">
    <citation type="submission" date="2021-02" db="EMBL/GenBank/DDBJ databases">
        <authorList>
            <person name="Kimball J.A."/>
            <person name="Haas M.W."/>
            <person name="Macchietto M."/>
            <person name="Kono T."/>
            <person name="Duquette J."/>
            <person name="Shao M."/>
        </authorList>
    </citation>
    <scope>NUCLEOTIDE SEQUENCE</scope>
    <source>
        <tissue evidence="3">Fresh leaf tissue</tissue>
    </source>
</reference>
<feature type="signal peptide" evidence="1">
    <location>
        <begin position="1"/>
        <end position="35"/>
    </location>
</feature>
<dbReference type="NCBIfam" id="TIGR01614">
    <property type="entry name" value="PME_inhib"/>
    <property type="match status" value="1"/>
</dbReference>
<evidence type="ECO:0000313" key="4">
    <source>
        <dbReference type="Proteomes" id="UP000729402"/>
    </source>
</evidence>
<comment type="caution">
    <text evidence="3">The sequence shown here is derived from an EMBL/GenBank/DDBJ whole genome shotgun (WGS) entry which is preliminary data.</text>
</comment>
<keyword evidence="1" id="KW-0732">Signal</keyword>
<keyword evidence="4" id="KW-1185">Reference proteome</keyword>
<feature type="domain" description="Pectinesterase inhibitor" evidence="2">
    <location>
        <begin position="52"/>
        <end position="218"/>
    </location>
</feature>
<dbReference type="PANTHER" id="PTHR31080:SF244">
    <property type="entry name" value="OS10G0186200 PROTEIN"/>
    <property type="match status" value="1"/>
</dbReference>
<dbReference type="InterPro" id="IPR051955">
    <property type="entry name" value="PME_Inhibitor"/>
</dbReference>
<dbReference type="OrthoDB" id="1430376at2759"/>
<dbReference type="AlphaFoldDB" id="A0A8J5WRE3"/>
<dbReference type="Pfam" id="PF04043">
    <property type="entry name" value="PMEI"/>
    <property type="match status" value="1"/>
</dbReference>
<dbReference type="SMART" id="SM00856">
    <property type="entry name" value="PMEI"/>
    <property type="match status" value="1"/>
</dbReference>
<protein>
    <recommendedName>
        <fullName evidence="2">Pectinesterase inhibitor domain-containing protein</fullName>
    </recommendedName>
</protein>
<evidence type="ECO:0000256" key="1">
    <source>
        <dbReference type="SAM" id="SignalP"/>
    </source>
</evidence>
<feature type="chain" id="PRO_5035197828" description="Pectinesterase inhibitor domain-containing protein" evidence="1">
    <location>
        <begin position="36"/>
        <end position="225"/>
    </location>
</feature>